<dbReference type="EMBL" id="QDCA01000003">
    <property type="protein sequence ID" value="KAA9534570.1"/>
    <property type="molecule type" value="Genomic_DNA"/>
</dbReference>
<gene>
    <name evidence="5" type="ORF">DCK33_08070</name>
</gene>
<accession>A0A6C8N673</accession>
<proteinExistence type="predicted"/>
<dbReference type="GO" id="GO:0003677">
    <property type="term" value="F:DNA binding"/>
    <property type="evidence" value="ECO:0007669"/>
    <property type="project" value="UniProtKB-KW"/>
</dbReference>
<dbReference type="Pfam" id="PF12844">
    <property type="entry name" value="HTH_19"/>
    <property type="match status" value="1"/>
</dbReference>
<dbReference type="InterPro" id="IPR010982">
    <property type="entry name" value="Lambda_DNA-bd_dom_sf"/>
</dbReference>
<dbReference type="InterPro" id="IPR039418">
    <property type="entry name" value="LexA-like"/>
</dbReference>
<dbReference type="Pfam" id="PF00717">
    <property type="entry name" value="Peptidase_S24"/>
    <property type="match status" value="1"/>
</dbReference>
<dbReference type="CDD" id="cd06529">
    <property type="entry name" value="S24_LexA-like"/>
    <property type="match status" value="1"/>
</dbReference>
<evidence type="ECO:0000256" key="3">
    <source>
        <dbReference type="ARBA" id="ARBA00023163"/>
    </source>
</evidence>
<name>A0A6C8N673_LISMN</name>
<dbReference type="PROSITE" id="PS50943">
    <property type="entry name" value="HTH_CROC1"/>
    <property type="match status" value="1"/>
</dbReference>
<feature type="domain" description="HTH cro/C1-type" evidence="4">
    <location>
        <begin position="5"/>
        <end position="67"/>
    </location>
</feature>
<dbReference type="InterPro" id="IPR036286">
    <property type="entry name" value="LexA/Signal_pep-like_sf"/>
</dbReference>
<sequence length="229" mass="26036">MGSRIKELRRQHKLTLDQLANNLNKLYPDTVNFNKGKLSKWENGREEPKLSSVRVLADYFEVTIDELYNGINSDSTEVNITSVYNKLDKARQHKVYTFAEKQLEEQNKKTVPVVGAIAANPSELEYGDPVYDENISINVPAKADCALIVQGDSMEPLIPNNSIVFYRDQPDVENGEIAVVEIDGNGTTCKKFYFDHEENKVILRSLNEKYEDRVIEPERVRVLGKVISA</sequence>
<dbReference type="InterPro" id="IPR015927">
    <property type="entry name" value="Peptidase_S24_S26A/B/C"/>
</dbReference>
<evidence type="ECO:0000256" key="1">
    <source>
        <dbReference type="ARBA" id="ARBA00023015"/>
    </source>
</evidence>
<keyword evidence="3" id="KW-0804">Transcription</keyword>
<organism evidence="5">
    <name type="scientific">Listeria monocytogenes</name>
    <dbReference type="NCBI Taxonomy" id="1639"/>
    <lineage>
        <taxon>Bacteria</taxon>
        <taxon>Bacillati</taxon>
        <taxon>Bacillota</taxon>
        <taxon>Bacilli</taxon>
        <taxon>Bacillales</taxon>
        <taxon>Listeriaceae</taxon>
        <taxon>Listeria</taxon>
    </lineage>
</organism>
<dbReference type="SUPFAM" id="SSF47413">
    <property type="entry name" value="lambda repressor-like DNA-binding domains"/>
    <property type="match status" value="1"/>
</dbReference>
<keyword evidence="2 5" id="KW-0238">DNA-binding</keyword>
<dbReference type="CDD" id="cd00093">
    <property type="entry name" value="HTH_XRE"/>
    <property type="match status" value="1"/>
</dbReference>
<comment type="caution">
    <text evidence="5">The sequence shown here is derived from an EMBL/GenBank/DDBJ whole genome shotgun (WGS) entry which is preliminary data.</text>
</comment>
<evidence type="ECO:0000259" key="4">
    <source>
        <dbReference type="PROSITE" id="PS50943"/>
    </source>
</evidence>
<dbReference type="SMART" id="SM00530">
    <property type="entry name" value="HTH_XRE"/>
    <property type="match status" value="1"/>
</dbReference>
<dbReference type="PANTHER" id="PTHR40661:SF3">
    <property type="entry name" value="FELS-1 PROPHAGE TRANSCRIPTIONAL REGULATOR"/>
    <property type="match status" value="1"/>
</dbReference>
<evidence type="ECO:0000256" key="2">
    <source>
        <dbReference type="ARBA" id="ARBA00023125"/>
    </source>
</evidence>
<dbReference type="PANTHER" id="PTHR40661">
    <property type="match status" value="1"/>
</dbReference>
<reference evidence="5" key="1">
    <citation type="submission" date="2018-04" db="EMBL/GenBank/DDBJ databases">
        <title>Genome Analysis of a Prevalent Clone of Listeria monocytogenes Sequence Type 87 in China.</title>
        <authorList>
            <person name="Wang Y."/>
        </authorList>
    </citation>
    <scope>NUCLEOTIDE SEQUENCE</scope>
    <source>
        <strain evidence="5">ICDC_LM0449</strain>
    </source>
</reference>
<evidence type="ECO:0000313" key="5">
    <source>
        <dbReference type="EMBL" id="KAA9534570.1"/>
    </source>
</evidence>
<dbReference type="SUPFAM" id="SSF51306">
    <property type="entry name" value="LexA/Signal peptidase"/>
    <property type="match status" value="1"/>
</dbReference>
<dbReference type="AlphaFoldDB" id="A0A6C8N673"/>
<keyword evidence="1" id="KW-0805">Transcription regulation</keyword>
<dbReference type="InterPro" id="IPR001387">
    <property type="entry name" value="Cro/C1-type_HTH"/>
</dbReference>
<protein>
    <submittedName>
        <fullName evidence="5">DNA-binding protein</fullName>
    </submittedName>
</protein>
<dbReference type="Gene3D" id="2.10.109.10">
    <property type="entry name" value="Umud Fragment, subunit A"/>
    <property type="match status" value="1"/>
</dbReference>
<dbReference type="Gene3D" id="1.10.260.40">
    <property type="entry name" value="lambda repressor-like DNA-binding domains"/>
    <property type="match status" value="1"/>
</dbReference>